<dbReference type="EMBL" id="HBGW01045665">
    <property type="protein sequence ID" value="CAD9572946.1"/>
    <property type="molecule type" value="Transcribed_RNA"/>
</dbReference>
<dbReference type="SMART" id="SM00368">
    <property type="entry name" value="LRR_RI"/>
    <property type="match status" value="7"/>
</dbReference>
<evidence type="ECO:0000313" key="1">
    <source>
        <dbReference type="EMBL" id="CAD9572946.1"/>
    </source>
</evidence>
<proteinExistence type="predicted"/>
<dbReference type="GO" id="GO:0005829">
    <property type="term" value="C:cytosol"/>
    <property type="evidence" value="ECO:0007669"/>
    <property type="project" value="TreeGrafter"/>
</dbReference>
<sequence>MKLCKHAEPATRSTESRILQDPEAEFDFLRITLLSVLACAARRVKFFQVAVDALTEAKDICFGRGSDHNRVHPLMIALTLLNLSAVLGDIDHDEHGLRWGLEALTMMYQIFEEGNYPATVEKYYLVLACHNAALLNVKLGRWDAAVELVDEGIDFTKAFHEVDDGLRRKLIAIGAQAKHVPEGFFEEAVNALNGWGEGCDVWNLSFWDFSAGEIREEIRVLQHTSTLRQIIMDHFDEDRRYSNETEDALLAQFILAVVSCQSLERLTIASLEFDPRKVWRRIKKRSFLETSWYASALNFTNILENAQKPEIAMFKELLKSLNSFLKKVVYCLVVLGNECEGVDLSENGIDIRSISALVRALRWRRRPKFTRQVSTVILRSNALDAETTRELARMWDPLNEEEQLQEQYATDPDAVGKSTRTSTLVAALGGTMGGIGDSAEGNALQEEETVIEPGVTHLDVSYNSNVGDQGLDLLTAGIAKFKPFKVLRADQVGLQTRGCFALERLSATVIELLCISNNAIGSEGAGVVCRAALGCHHLHTLEMDNCAIDTKAAADLSELMEKHGALRNISLNNNDLQSEGIVEFCRGCAESACLSSVHLAYNNITSDAATEAVGDMMRKCETLLEMNLSGNHINPGGALYIGSAIEHSRILTMFLEDMGFTEGTIDEFLDHGAAETQDLQVMILNNNPVGDEGLGIIAECLSIGLTDLSLSNCALTKSSQATLLNLVSLSPNLRSLDLSYNCLGPNGCSDMVMWMTQNEKDNYSLRSFELAGCSLGDEGFYQLVPVLGSVTYVGVRENGITSAGLEAVMNSHQMIQLKCLDLAKNNIGEQGVHALTERFQQEHKRSLWNPKQLTSTIDQVILTDNADITPGLAASTEAFLKIHNPLLSVVW</sequence>
<dbReference type="InterPro" id="IPR032675">
    <property type="entry name" value="LRR_dom_sf"/>
</dbReference>
<accession>A0A7S2KE01</accession>
<protein>
    <submittedName>
        <fullName evidence="1">Uncharacterized protein</fullName>
    </submittedName>
</protein>
<dbReference type="Gene3D" id="3.80.10.10">
    <property type="entry name" value="Ribonuclease Inhibitor"/>
    <property type="match status" value="2"/>
</dbReference>
<dbReference type="GO" id="GO:0048471">
    <property type="term" value="C:perinuclear region of cytoplasm"/>
    <property type="evidence" value="ECO:0007669"/>
    <property type="project" value="TreeGrafter"/>
</dbReference>
<gene>
    <name evidence="1" type="ORF">BRAN1462_LOCUS28986</name>
</gene>
<dbReference type="InterPro" id="IPR001611">
    <property type="entry name" value="Leu-rich_rpt"/>
</dbReference>
<organism evidence="1">
    <name type="scientific">Zooxanthella nutricula</name>
    <dbReference type="NCBI Taxonomy" id="1333877"/>
    <lineage>
        <taxon>Eukaryota</taxon>
        <taxon>Sar</taxon>
        <taxon>Alveolata</taxon>
        <taxon>Dinophyceae</taxon>
        <taxon>Peridiniales</taxon>
        <taxon>Peridiniales incertae sedis</taxon>
        <taxon>Zooxanthella</taxon>
    </lineage>
</organism>
<dbReference type="GO" id="GO:0006913">
    <property type="term" value="P:nucleocytoplasmic transport"/>
    <property type="evidence" value="ECO:0007669"/>
    <property type="project" value="TreeGrafter"/>
</dbReference>
<dbReference type="Pfam" id="PF13516">
    <property type="entry name" value="LRR_6"/>
    <property type="match status" value="4"/>
</dbReference>
<dbReference type="PANTHER" id="PTHR24113">
    <property type="entry name" value="RAN GTPASE-ACTIVATING PROTEIN 1"/>
    <property type="match status" value="1"/>
</dbReference>
<dbReference type="InterPro" id="IPR027038">
    <property type="entry name" value="RanGap"/>
</dbReference>
<dbReference type="GO" id="GO:0031267">
    <property type="term" value="F:small GTPase binding"/>
    <property type="evidence" value="ECO:0007669"/>
    <property type="project" value="TreeGrafter"/>
</dbReference>
<reference evidence="1" key="1">
    <citation type="submission" date="2021-01" db="EMBL/GenBank/DDBJ databases">
        <authorList>
            <person name="Corre E."/>
            <person name="Pelletier E."/>
            <person name="Niang G."/>
            <person name="Scheremetjew M."/>
            <person name="Finn R."/>
            <person name="Kale V."/>
            <person name="Holt S."/>
            <person name="Cochrane G."/>
            <person name="Meng A."/>
            <person name="Brown T."/>
            <person name="Cohen L."/>
        </authorList>
    </citation>
    <scope>NUCLEOTIDE SEQUENCE</scope>
    <source>
        <strain evidence="1">RCC3387</strain>
    </source>
</reference>
<dbReference type="PANTHER" id="PTHR24113:SF15">
    <property type="entry name" value="NACHT DOMAIN-CONTAINING PROTEIN"/>
    <property type="match status" value="1"/>
</dbReference>
<name>A0A7S2KE01_9DINO</name>
<dbReference type="SUPFAM" id="SSF52047">
    <property type="entry name" value="RNI-like"/>
    <property type="match status" value="2"/>
</dbReference>
<dbReference type="GO" id="GO:0005634">
    <property type="term" value="C:nucleus"/>
    <property type="evidence" value="ECO:0007669"/>
    <property type="project" value="TreeGrafter"/>
</dbReference>
<dbReference type="GO" id="GO:0005096">
    <property type="term" value="F:GTPase activator activity"/>
    <property type="evidence" value="ECO:0007669"/>
    <property type="project" value="InterPro"/>
</dbReference>
<dbReference type="AlphaFoldDB" id="A0A7S2KE01"/>